<dbReference type="GO" id="GO:0016780">
    <property type="term" value="F:phosphotransferase activity, for other substituted phosphate groups"/>
    <property type="evidence" value="ECO:0007669"/>
    <property type="project" value="TreeGrafter"/>
</dbReference>
<evidence type="ECO:0000259" key="8">
    <source>
        <dbReference type="Pfam" id="PF02397"/>
    </source>
</evidence>
<evidence type="ECO:0000256" key="4">
    <source>
        <dbReference type="ARBA" id="ARBA00022692"/>
    </source>
</evidence>
<comment type="similarity">
    <text evidence="2">Belongs to the bacterial sugar transferase family.</text>
</comment>
<sequence>MVKLRLDRFFFTVLAVPLDFLAVIFAGFVAWALRFSPWVQTLRPVAFGLAFSEYLALIFVAALFTVAAIATTGLYRFPHSEIGRIGAAARIALSTSATLAAAAFAIFFRQELFDSRFLVLATWILGTAFIIGERSVVALFEDFLTKRFGIGLRKALVIGGDTVTDQLIRALERNPAFGMRIAKRLSEPDLEEVAVSLGNPGIEAIVLANPDYPRERIVELVDFAQERRLAFWFVPNLFQTLTANARADLIGGIPVVELRRTALDGWGRVFKRTLDIAGAFVLLVLCAPLMALIALAVKLEDPQGPVIYRNRRAGEHGKFFDTLKFRSMYWKHSTGLGAPDPEGAITFERELARRQSVRKGPVWKILNDPRRTRVGRFLEHTSLDELPQLFNVFLGEMSLVGPRPHMLEQVAEYEKRHRRVLDIKPGITGVAQISGRSDLDFDEEVRLDTYYIEHWSLWLDLKIIAATPFVVLMRRHRS</sequence>
<gene>
    <name evidence="9" type="ORF">A2682_03830</name>
</gene>
<keyword evidence="6 7" id="KW-0472">Membrane</keyword>
<feature type="transmembrane region" description="Helical" evidence="7">
    <location>
        <begin position="9"/>
        <end position="34"/>
    </location>
</feature>
<keyword evidence="5 7" id="KW-1133">Transmembrane helix</keyword>
<dbReference type="STRING" id="1802363.A2682_03830"/>
<dbReference type="AlphaFoldDB" id="A0A1G2PLF0"/>
<dbReference type="Pfam" id="PF02397">
    <property type="entry name" value="Bac_transf"/>
    <property type="match status" value="1"/>
</dbReference>
<dbReference type="Proteomes" id="UP000178690">
    <property type="component" value="Unassembled WGS sequence"/>
</dbReference>
<dbReference type="GO" id="GO:0016020">
    <property type="term" value="C:membrane"/>
    <property type="evidence" value="ECO:0007669"/>
    <property type="project" value="UniProtKB-SubCell"/>
</dbReference>
<protein>
    <recommendedName>
        <fullName evidence="8">Bacterial sugar transferase domain-containing protein</fullName>
    </recommendedName>
</protein>
<evidence type="ECO:0000313" key="9">
    <source>
        <dbReference type="EMBL" id="OHA49136.1"/>
    </source>
</evidence>
<dbReference type="InterPro" id="IPR017475">
    <property type="entry name" value="EPS_sugar_tfrase"/>
</dbReference>
<reference evidence="9 10" key="1">
    <citation type="journal article" date="2016" name="Nat. Commun.">
        <title>Thousands of microbial genomes shed light on interconnected biogeochemical processes in an aquifer system.</title>
        <authorList>
            <person name="Anantharaman K."/>
            <person name="Brown C.T."/>
            <person name="Hug L.A."/>
            <person name="Sharon I."/>
            <person name="Castelle C.J."/>
            <person name="Probst A.J."/>
            <person name="Thomas B.C."/>
            <person name="Singh A."/>
            <person name="Wilkins M.J."/>
            <person name="Karaoz U."/>
            <person name="Brodie E.L."/>
            <person name="Williams K.H."/>
            <person name="Hubbard S.S."/>
            <person name="Banfield J.F."/>
        </authorList>
    </citation>
    <scope>NUCLEOTIDE SEQUENCE [LARGE SCALE GENOMIC DNA]</scope>
    <source>
        <strain evidence="10">RIFCSPHIGHO2_01_FULL_58_15</strain>
    </source>
</reference>
<evidence type="ECO:0000256" key="2">
    <source>
        <dbReference type="ARBA" id="ARBA00006464"/>
    </source>
</evidence>
<comment type="subcellular location">
    <subcellularLocation>
        <location evidence="1">Membrane</location>
        <topology evidence="1">Multi-pass membrane protein</topology>
    </subcellularLocation>
</comment>
<feature type="transmembrane region" description="Helical" evidence="7">
    <location>
        <begin position="276"/>
        <end position="297"/>
    </location>
</feature>
<feature type="domain" description="Bacterial sugar transferase" evidence="8">
    <location>
        <begin position="271"/>
        <end position="472"/>
    </location>
</feature>
<evidence type="ECO:0000256" key="7">
    <source>
        <dbReference type="SAM" id="Phobius"/>
    </source>
</evidence>
<keyword evidence="4 7" id="KW-0812">Transmembrane</keyword>
<dbReference type="EMBL" id="MHST01000013">
    <property type="protein sequence ID" value="OHA49136.1"/>
    <property type="molecule type" value="Genomic_DNA"/>
</dbReference>
<feature type="transmembrane region" description="Helical" evidence="7">
    <location>
        <begin position="54"/>
        <end position="75"/>
    </location>
</feature>
<evidence type="ECO:0000256" key="6">
    <source>
        <dbReference type="ARBA" id="ARBA00023136"/>
    </source>
</evidence>
<accession>A0A1G2PLF0</accession>
<evidence type="ECO:0000256" key="1">
    <source>
        <dbReference type="ARBA" id="ARBA00004141"/>
    </source>
</evidence>
<evidence type="ECO:0000313" key="10">
    <source>
        <dbReference type="Proteomes" id="UP000178690"/>
    </source>
</evidence>
<organism evidence="9 10">
    <name type="scientific">Terrybacteria sp. (strain RIFCSPHIGHO2_01_FULL_58_15)</name>
    <dbReference type="NCBI Taxonomy" id="1802363"/>
    <lineage>
        <taxon>Bacteria</taxon>
        <taxon>Candidatus Terryibacteriota</taxon>
    </lineage>
</organism>
<comment type="caution">
    <text evidence="9">The sequence shown here is derived from an EMBL/GenBank/DDBJ whole genome shotgun (WGS) entry which is preliminary data.</text>
</comment>
<dbReference type="NCBIfam" id="TIGR03025">
    <property type="entry name" value="EPS_sugtrans"/>
    <property type="match status" value="1"/>
</dbReference>
<proteinExistence type="inferred from homology"/>
<evidence type="ECO:0000256" key="5">
    <source>
        <dbReference type="ARBA" id="ARBA00022989"/>
    </source>
</evidence>
<dbReference type="InterPro" id="IPR003362">
    <property type="entry name" value="Bact_transf"/>
</dbReference>
<dbReference type="PANTHER" id="PTHR30576">
    <property type="entry name" value="COLANIC BIOSYNTHESIS UDP-GLUCOSE LIPID CARRIER TRANSFERASE"/>
    <property type="match status" value="1"/>
</dbReference>
<feature type="transmembrane region" description="Helical" evidence="7">
    <location>
        <begin position="120"/>
        <end position="140"/>
    </location>
</feature>
<keyword evidence="3" id="KW-0808">Transferase</keyword>
<evidence type="ECO:0000256" key="3">
    <source>
        <dbReference type="ARBA" id="ARBA00022679"/>
    </source>
</evidence>
<dbReference type="PANTHER" id="PTHR30576:SF0">
    <property type="entry name" value="UNDECAPRENYL-PHOSPHATE N-ACETYLGALACTOSAMINYL 1-PHOSPHATE TRANSFERASE-RELATED"/>
    <property type="match status" value="1"/>
</dbReference>
<feature type="transmembrane region" description="Helical" evidence="7">
    <location>
        <begin position="87"/>
        <end position="108"/>
    </location>
</feature>
<name>A0A1G2PLF0_TERXR</name>